<evidence type="ECO:0000313" key="2">
    <source>
        <dbReference type="EMBL" id="TNY20986.1"/>
    </source>
</evidence>
<dbReference type="EMBL" id="SOZI01000053">
    <property type="protein sequence ID" value="TNY20986.1"/>
    <property type="molecule type" value="Genomic_DNA"/>
</dbReference>
<evidence type="ECO:0008006" key="4">
    <source>
        <dbReference type="Google" id="ProtNLM"/>
    </source>
</evidence>
<dbReference type="AlphaFoldDB" id="A0A5C5FXE8"/>
<evidence type="ECO:0000313" key="3">
    <source>
        <dbReference type="Proteomes" id="UP000311382"/>
    </source>
</evidence>
<dbReference type="InterPro" id="IPR032675">
    <property type="entry name" value="LRR_dom_sf"/>
</dbReference>
<dbReference type="Gene3D" id="3.80.10.10">
    <property type="entry name" value="Ribonuclease Inhibitor"/>
    <property type="match status" value="1"/>
</dbReference>
<dbReference type="Proteomes" id="UP000311382">
    <property type="component" value="Unassembled WGS sequence"/>
</dbReference>
<sequence>MGLVLTDEVLQRIVDELQAVAPTQVARLALVLPTQVRRALHTRPLLASSSGVKQFLLKLGRQDKELAGQARSLTIRRGTRSVPSTARVKGRKAKGTPAEDAVTPEDLVQLAQHLTDLVELRLLEPAFDSLRRRQVDFASRLPHLRSLSIVGRTSLAGGGFNLHTVGQVLQATPNLCELALRDLNCCAGALAGLAKPACKLSSFALFGAPSVTSEQLYWLLHASIYADSLRSLAFDVSPGVPPSHFAPVKWAATPVTRLAITSSRAEVAQGIPQHFPSLRHFAFRSSNPVNPHRLLASCAACGSVQTIEDRSPAEEDEEARGVVTLAWAEALLLARRRLPGVASLRRLALVSARRAETGWEVLEEVCRLLGVQLETFELEREAASRP</sequence>
<keyword evidence="3" id="KW-1185">Reference proteome</keyword>
<comment type="caution">
    <text evidence="2">The sequence shown here is derived from an EMBL/GenBank/DDBJ whole genome shotgun (WGS) entry which is preliminary data.</text>
</comment>
<dbReference type="OrthoDB" id="2526879at2759"/>
<accession>A0A5C5FXE8</accession>
<name>A0A5C5FXE8_9BASI</name>
<protein>
    <recommendedName>
        <fullName evidence="4">Proteophosphoglycan ppg4</fullName>
    </recommendedName>
</protein>
<proteinExistence type="predicted"/>
<feature type="region of interest" description="Disordered" evidence="1">
    <location>
        <begin position="79"/>
        <end position="101"/>
    </location>
</feature>
<reference evidence="2 3" key="1">
    <citation type="submission" date="2019-03" db="EMBL/GenBank/DDBJ databases">
        <title>Rhodosporidium diobovatum UCD-FST 08-225 genome sequencing, assembly, and annotation.</title>
        <authorList>
            <person name="Fakankun I.U."/>
            <person name="Fristensky B."/>
            <person name="Levin D.B."/>
        </authorList>
    </citation>
    <scope>NUCLEOTIDE SEQUENCE [LARGE SCALE GENOMIC DNA]</scope>
    <source>
        <strain evidence="2 3">UCD-FST 08-225</strain>
    </source>
</reference>
<evidence type="ECO:0000256" key="1">
    <source>
        <dbReference type="SAM" id="MobiDB-lite"/>
    </source>
</evidence>
<gene>
    <name evidence="2" type="ORF">DMC30DRAFT_416468</name>
</gene>
<organism evidence="2 3">
    <name type="scientific">Rhodotorula diobovata</name>
    <dbReference type="NCBI Taxonomy" id="5288"/>
    <lineage>
        <taxon>Eukaryota</taxon>
        <taxon>Fungi</taxon>
        <taxon>Dikarya</taxon>
        <taxon>Basidiomycota</taxon>
        <taxon>Pucciniomycotina</taxon>
        <taxon>Microbotryomycetes</taxon>
        <taxon>Sporidiobolales</taxon>
        <taxon>Sporidiobolaceae</taxon>
        <taxon>Rhodotorula</taxon>
    </lineage>
</organism>